<dbReference type="eggNOG" id="ENOG502ZNY3">
    <property type="taxonomic scope" value="Bacteria"/>
</dbReference>
<dbReference type="PATRIC" id="fig|864069.3.peg.3361"/>
<dbReference type="AlphaFoldDB" id="I4YRF6"/>
<keyword evidence="2" id="KW-1185">Reference proteome</keyword>
<organism evidence="1 2">
    <name type="scientific">Microvirga lotononidis</name>
    <dbReference type="NCBI Taxonomy" id="864069"/>
    <lineage>
        <taxon>Bacteria</taxon>
        <taxon>Pseudomonadati</taxon>
        <taxon>Pseudomonadota</taxon>
        <taxon>Alphaproteobacteria</taxon>
        <taxon>Hyphomicrobiales</taxon>
        <taxon>Methylobacteriaceae</taxon>
        <taxon>Microvirga</taxon>
    </lineage>
</organism>
<evidence type="ECO:0000313" key="2">
    <source>
        <dbReference type="Proteomes" id="UP000003947"/>
    </source>
</evidence>
<sequence>MHHAVQAAIAHLPDRGHAIEELAKADEGFLSLCEDLAEAQAALMRWERSDAPVGTARCSEYRELVRDLVAELETTLDRNANGQESP</sequence>
<evidence type="ECO:0000313" key="1">
    <source>
        <dbReference type="EMBL" id="EIM26548.1"/>
    </source>
</evidence>
<accession>I4YRF6</accession>
<dbReference type="HOGENOM" id="CLU_173352_2_0_5"/>
<dbReference type="OrthoDB" id="8162522at2"/>
<dbReference type="RefSeq" id="WP_009762599.1">
    <property type="nucleotide sequence ID" value="NZ_CP141050.1"/>
</dbReference>
<proteinExistence type="predicted"/>
<name>I4YRF6_9HYPH</name>
<dbReference type="STRING" id="864069.MicloDRAFT_00030970"/>
<dbReference type="EMBL" id="JH660645">
    <property type="protein sequence ID" value="EIM26548.1"/>
    <property type="molecule type" value="Genomic_DNA"/>
</dbReference>
<reference evidence="1 2" key="1">
    <citation type="submission" date="2012-02" db="EMBL/GenBank/DDBJ databases">
        <title>Improved High-Quality Draft sequence of Microvirga sp. WSM3557.</title>
        <authorList>
            <consortium name="US DOE Joint Genome Institute"/>
            <person name="Lucas S."/>
            <person name="Han J."/>
            <person name="Lapidus A."/>
            <person name="Cheng J.-F."/>
            <person name="Goodwin L."/>
            <person name="Pitluck S."/>
            <person name="Peters L."/>
            <person name="Zhang X."/>
            <person name="Detter J.C."/>
            <person name="Han C."/>
            <person name="Tapia R."/>
            <person name="Land M."/>
            <person name="Hauser L."/>
            <person name="Kyrpides N."/>
            <person name="Ivanova N."/>
            <person name="Pagani I."/>
            <person name="Brau L."/>
            <person name="Yates R."/>
            <person name="O'Hara G."/>
            <person name="Rui T."/>
            <person name="Howieson J."/>
            <person name="Reeve W."/>
            <person name="Woyke T."/>
        </authorList>
    </citation>
    <scope>NUCLEOTIDE SEQUENCE [LARGE SCALE GENOMIC DNA]</scope>
    <source>
        <strain evidence="1 2">WSM3557</strain>
    </source>
</reference>
<dbReference type="Proteomes" id="UP000003947">
    <property type="component" value="Unassembled WGS sequence"/>
</dbReference>
<gene>
    <name evidence="1" type="ORF">MicloDRAFT_00030970</name>
</gene>
<protein>
    <submittedName>
        <fullName evidence="1">Uncharacterized protein</fullName>
    </submittedName>
</protein>